<dbReference type="InterPro" id="IPR005467">
    <property type="entry name" value="His_kinase_dom"/>
</dbReference>
<comment type="caution">
    <text evidence="9">The sequence shown here is derived from an EMBL/GenBank/DDBJ whole genome shotgun (WGS) entry which is preliminary data.</text>
</comment>
<keyword evidence="7" id="KW-0175">Coiled coil</keyword>
<dbReference type="Pfam" id="PF02518">
    <property type="entry name" value="HATPase_c"/>
    <property type="match status" value="1"/>
</dbReference>
<dbReference type="InterPro" id="IPR036097">
    <property type="entry name" value="HisK_dim/P_sf"/>
</dbReference>
<keyword evidence="3" id="KW-0597">Phosphoprotein</keyword>
<evidence type="ECO:0000256" key="7">
    <source>
        <dbReference type="SAM" id="Coils"/>
    </source>
</evidence>
<dbReference type="PRINTS" id="PR00344">
    <property type="entry name" value="BCTRLSENSOR"/>
</dbReference>
<dbReference type="Gene3D" id="3.30.565.10">
    <property type="entry name" value="Histidine kinase-like ATPase, C-terminal domain"/>
    <property type="match status" value="2"/>
</dbReference>
<dbReference type="Proteomes" id="UP000326570">
    <property type="component" value="Unassembled WGS sequence"/>
</dbReference>
<reference evidence="9 10" key="1">
    <citation type="submission" date="2019-09" db="EMBL/GenBank/DDBJ databases">
        <title>Genome sequence of Adhaeribacter sp. M2.</title>
        <authorList>
            <person name="Srinivasan S."/>
        </authorList>
    </citation>
    <scope>NUCLEOTIDE SEQUENCE [LARGE SCALE GENOMIC DNA]</scope>
    <source>
        <strain evidence="9 10">M2</strain>
    </source>
</reference>
<dbReference type="InterPro" id="IPR003661">
    <property type="entry name" value="HisK_dim/P_dom"/>
</dbReference>
<dbReference type="PROSITE" id="PS50109">
    <property type="entry name" value="HIS_KIN"/>
    <property type="match status" value="1"/>
</dbReference>
<sequence length="445" mass="49936">MQRSIAKINISNELDVVLAYKRAMQLAERCGIALANQTKFATAVSEICRNVVEFVGEGSIQFNITDDYGLLYLEAYIADRGRGIGNLDLYLDPGNTFSGRGMGISNARKLVDSFSIESEDEKGTRVKLKKRIPANHPIISKAVIDNWVEDFAQDSEISPYAEIKDQNMKLIHLLEELRVKNLETESQLHEIKRLNLELLSSNEEVTTLLAEREAKNDLLQRKNQELDAFAHIVSHDLRSPLQNIKGLAMLLEAYLKMGAIEEIPPVLNLVVNQTDRMDNLILDILSYSLAGKNKLPKKEVQVQSLLYEVTSFLNIPDNFEIEIPENLPTLYTEEIFLRQIFNNLINNAIKHHDLAKGSIRIGCEAEGKFLRFMVADDGPGINPKNQGIIFRQFEALGSGLTSENTGLGLSIIKKITEEKGGAIWVESSGRGSQFYFTWPLSEVIA</sequence>
<evidence type="ECO:0000256" key="4">
    <source>
        <dbReference type="ARBA" id="ARBA00022679"/>
    </source>
</evidence>
<keyword evidence="4" id="KW-0808">Transferase</keyword>
<organism evidence="9 10">
    <name type="scientific">Adhaeribacter soli</name>
    <dbReference type="NCBI Taxonomy" id="2607655"/>
    <lineage>
        <taxon>Bacteria</taxon>
        <taxon>Pseudomonadati</taxon>
        <taxon>Bacteroidota</taxon>
        <taxon>Cytophagia</taxon>
        <taxon>Cytophagales</taxon>
        <taxon>Hymenobacteraceae</taxon>
        <taxon>Adhaeribacter</taxon>
    </lineage>
</organism>
<keyword evidence="6" id="KW-0902">Two-component regulatory system</keyword>
<dbReference type="CDD" id="cd00082">
    <property type="entry name" value="HisKA"/>
    <property type="match status" value="1"/>
</dbReference>
<dbReference type="SMART" id="SM00388">
    <property type="entry name" value="HisKA"/>
    <property type="match status" value="1"/>
</dbReference>
<dbReference type="SUPFAM" id="SSF55874">
    <property type="entry name" value="ATPase domain of HSP90 chaperone/DNA topoisomerase II/histidine kinase"/>
    <property type="match status" value="2"/>
</dbReference>
<dbReference type="Gene3D" id="1.10.287.130">
    <property type="match status" value="1"/>
</dbReference>
<dbReference type="SUPFAM" id="SSF47384">
    <property type="entry name" value="Homodimeric domain of signal transducing histidine kinase"/>
    <property type="match status" value="1"/>
</dbReference>
<evidence type="ECO:0000256" key="3">
    <source>
        <dbReference type="ARBA" id="ARBA00022553"/>
    </source>
</evidence>
<dbReference type="EC" id="2.7.13.3" evidence="2"/>
<dbReference type="GO" id="GO:0000155">
    <property type="term" value="F:phosphorelay sensor kinase activity"/>
    <property type="evidence" value="ECO:0007669"/>
    <property type="project" value="InterPro"/>
</dbReference>
<dbReference type="Pfam" id="PF00512">
    <property type="entry name" value="HisKA"/>
    <property type="match status" value="1"/>
</dbReference>
<keyword evidence="5 9" id="KW-0418">Kinase</keyword>
<evidence type="ECO:0000313" key="10">
    <source>
        <dbReference type="Proteomes" id="UP000326570"/>
    </source>
</evidence>
<evidence type="ECO:0000256" key="2">
    <source>
        <dbReference type="ARBA" id="ARBA00012438"/>
    </source>
</evidence>
<dbReference type="Pfam" id="PF13581">
    <property type="entry name" value="HATPase_c_2"/>
    <property type="match status" value="1"/>
</dbReference>
<keyword evidence="10" id="KW-1185">Reference proteome</keyword>
<comment type="catalytic activity">
    <reaction evidence="1">
        <text>ATP + protein L-histidine = ADP + protein N-phospho-L-histidine.</text>
        <dbReference type="EC" id="2.7.13.3"/>
    </reaction>
</comment>
<feature type="coiled-coil region" evidence="7">
    <location>
        <begin position="160"/>
        <end position="211"/>
    </location>
</feature>
<dbReference type="InterPro" id="IPR050736">
    <property type="entry name" value="Sensor_HK_Regulatory"/>
</dbReference>
<evidence type="ECO:0000256" key="6">
    <source>
        <dbReference type="ARBA" id="ARBA00023012"/>
    </source>
</evidence>
<dbReference type="SMART" id="SM00387">
    <property type="entry name" value="HATPase_c"/>
    <property type="match status" value="2"/>
</dbReference>
<evidence type="ECO:0000256" key="1">
    <source>
        <dbReference type="ARBA" id="ARBA00000085"/>
    </source>
</evidence>
<name>A0A5N1J2Y3_9BACT</name>
<dbReference type="RefSeq" id="WP_150903547.1">
    <property type="nucleotide sequence ID" value="NZ_VTWT01000004.1"/>
</dbReference>
<dbReference type="InterPro" id="IPR036890">
    <property type="entry name" value="HATPase_C_sf"/>
</dbReference>
<dbReference type="PANTHER" id="PTHR43711:SF31">
    <property type="entry name" value="HISTIDINE KINASE"/>
    <property type="match status" value="1"/>
</dbReference>
<dbReference type="CDD" id="cd00075">
    <property type="entry name" value="HATPase"/>
    <property type="match status" value="1"/>
</dbReference>
<feature type="domain" description="Histidine kinase" evidence="8">
    <location>
        <begin position="232"/>
        <end position="442"/>
    </location>
</feature>
<evidence type="ECO:0000259" key="8">
    <source>
        <dbReference type="PROSITE" id="PS50109"/>
    </source>
</evidence>
<evidence type="ECO:0000313" key="9">
    <source>
        <dbReference type="EMBL" id="KAA9338913.1"/>
    </source>
</evidence>
<protein>
    <recommendedName>
        <fullName evidence="2">histidine kinase</fullName>
        <ecNumber evidence="2">2.7.13.3</ecNumber>
    </recommendedName>
</protein>
<dbReference type="AlphaFoldDB" id="A0A5N1J2Y3"/>
<dbReference type="PANTHER" id="PTHR43711">
    <property type="entry name" value="TWO-COMPONENT HISTIDINE KINASE"/>
    <property type="match status" value="1"/>
</dbReference>
<accession>A0A5N1J2Y3</accession>
<evidence type="ECO:0000256" key="5">
    <source>
        <dbReference type="ARBA" id="ARBA00022777"/>
    </source>
</evidence>
<dbReference type="EMBL" id="VTWT01000004">
    <property type="protein sequence ID" value="KAA9338913.1"/>
    <property type="molecule type" value="Genomic_DNA"/>
</dbReference>
<dbReference type="InterPro" id="IPR004358">
    <property type="entry name" value="Sig_transdc_His_kin-like_C"/>
</dbReference>
<dbReference type="InterPro" id="IPR003594">
    <property type="entry name" value="HATPase_dom"/>
</dbReference>
<gene>
    <name evidence="9" type="ORF">F0P94_08970</name>
</gene>
<proteinExistence type="predicted"/>